<dbReference type="Gene3D" id="1.10.8.60">
    <property type="match status" value="1"/>
</dbReference>
<dbReference type="Pfam" id="PF13191">
    <property type="entry name" value="AAA_16"/>
    <property type="match status" value="1"/>
</dbReference>
<dbReference type="InterPro" id="IPR041664">
    <property type="entry name" value="AAA_16"/>
</dbReference>
<evidence type="ECO:0000313" key="3">
    <source>
        <dbReference type="Proteomes" id="UP001570511"/>
    </source>
</evidence>
<dbReference type="RefSeq" id="WP_372390273.1">
    <property type="nucleotide sequence ID" value="NZ_JBGNYA010000001.1"/>
</dbReference>
<gene>
    <name evidence="2" type="ORF">OS889_12760</name>
</gene>
<comment type="caution">
    <text evidence="2">The sequence shown here is derived from an EMBL/GenBank/DDBJ whole genome shotgun (WGS) entry which is preliminary data.</text>
</comment>
<name>A0ABD5MF11_9EURY</name>
<feature type="domain" description="Orc1-like AAA ATPase" evidence="1">
    <location>
        <begin position="38"/>
        <end position="170"/>
    </location>
</feature>
<accession>A0ABD5MF11</accession>
<dbReference type="Proteomes" id="UP001570511">
    <property type="component" value="Unassembled WGS sequence"/>
</dbReference>
<dbReference type="Gene3D" id="3.40.50.300">
    <property type="entry name" value="P-loop containing nucleotide triphosphate hydrolases"/>
    <property type="match status" value="1"/>
</dbReference>
<keyword evidence="3" id="KW-1185">Reference proteome</keyword>
<dbReference type="InterPro" id="IPR027417">
    <property type="entry name" value="P-loop_NTPase"/>
</dbReference>
<protein>
    <submittedName>
        <fullName evidence="2">Cdc6/Cdc18 family protein</fullName>
    </submittedName>
</protein>
<reference evidence="2 3" key="1">
    <citation type="submission" date="2024-08" db="EMBL/GenBank/DDBJ databases">
        <title>Halobellus sp. MBLA0158 whole genome sequence.</title>
        <authorList>
            <person name="Hwang C.Y."/>
            <person name="Cho E.-S."/>
            <person name="Seo M.-J."/>
        </authorList>
    </citation>
    <scope>NUCLEOTIDE SEQUENCE [LARGE SCALE GENOMIC DNA]</scope>
    <source>
        <strain evidence="2 3">MBLA0158</strain>
    </source>
</reference>
<dbReference type="EMBL" id="JBGNYA010000001">
    <property type="protein sequence ID" value="MFA1611877.1"/>
    <property type="molecule type" value="Genomic_DNA"/>
</dbReference>
<dbReference type="AlphaFoldDB" id="A0ABD5MF11"/>
<evidence type="ECO:0000259" key="1">
    <source>
        <dbReference type="Pfam" id="PF13191"/>
    </source>
</evidence>
<organism evidence="2 3">
    <name type="scientific">Halobellus rubicundus</name>
    <dbReference type="NCBI Taxonomy" id="2996466"/>
    <lineage>
        <taxon>Archaea</taxon>
        <taxon>Methanobacteriati</taxon>
        <taxon>Methanobacteriota</taxon>
        <taxon>Stenosarchaea group</taxon>
        <taxon>Halobacteria</taxon>
        <taxon>Halobacteriales</taxon>
        <taxon>Haloferacaceae</taxon>
        <taxon>Halobellus</taxon>
    </lineage>
</organism>
<proteinExistence type="predicted"/>
<sequence length="397" mass="43830">MDLDARIKRRQRGEGEKRLIQDYEALSPAAHIEEPSDRGPVFERLLDHLDPVFNGTLPPNAYVHGAYGAGKSAIITALFARLRRLSTQSGAVIHTSTRARSPSIPEFVYLDLRETASEFAFYHRILDGCVEESIPQHGISTDELLDKLHRALSGWTAGAVVAIDHVGEPEGVDTESLLDRLSGLPSNVSWLAISRTPPAETDLTTYTATSIEIGRYQRQMLVDVLMTRASAGFTRQGLDHDQARRIAEWAEGNAHDALAALFLAADRADRANRTRLRDEDVEVAIEEIPRPSVSLARMQSLPENKQRVLRELVDLDGAARASVADTTDAISDSPDLDLSRGTVKRFLYELAEVGVLDRVQAEGHGGKGRPPSRLELRFPARLFSRLYDLRQAPASTS</sequence>
<dbReference type="SUPFAM" id="SSF52540">
    <property type="entry name" value="P-loop containing nucleoside triphosphate hydrolases"/>
    <property type="match status" value="1"/>
</dbReference>
<evidence type="ECO:0000313" key="2">
    <source>
        <dbReference type="EMBL" id="MFA1611877.1"/>
    </source>
</evidence>